<accession>A0ABN7T8S6</accession>
<keyword evidence="1" id="KW-1133">Transmembrane helix</keyword>
<name>A0ABN7T8S6_OIKDI</name>
<reference evidence="2 3" key="1">
    <citation type="submission" date="2021-04" db="EMBL/GenBank/DDBJ databases">
        <authorList>
            <person name="Bliznina A."/>
        </authorList>
    </citation>
    <scope>NUCLEOTIDE SEQUENCE [LARGE SCALE GENOMIC DNA]</scope>
</reference>
<feature type="transmembrane region" description="Helical" evidence="1">
    <location>
        <begin position="286"/>
        <end position="306"/>
    </location>
</feature>
<gene>
    <name evidence="2" type="ORF">OKIOD_LOCUS15913</name>
</gene>
<proteinExistence type="predicted"/>
<keyword evidence="3" id="KW-1185">Reference proteome</keyword>
<dbReference type="EMBL" id="OU015567">
    <property type="protein sequence ID" value="CAG5112997.1"/>
    <property type="molecule type" value="Genomic_DNA"/>
</dbReference>
<sequence length="350" mass="39264">MDSKRLITKLEQVIAQASDFISRYESSGSRTNGDIYVDFSEITSKIENMLDITRDADILIKPGTNNKNFLKAKNTMDILDCSIIFTNFAEKSKAEQVKMKKSTTKTATQQTCPAPFTPCAFCVHQTPCGLVKSDGSHLSPADKGYSKAFAAEINRQKKRLDKDAGKIEEIVSNDSTEKNNGSKSVIKKIKLFFLFWITLPFNTARELYRSPPDSAASVKEFFQDKLATVVELACSLYSRDSERAARCLRNIMASLFNCVVSLFQNTAMRIGIFCFLIRLISPLVNYGITGVLLFILISIILLYMFLPKFDKKKQKPSAQQMYTALESIAKELTTAQDLDLDDESPSDESF</sequence>
<organism evidence="2 3">
    <name type="scientific">Oikopleura dioica</name>
    <name type="common">Tunicate</name>
    <dbReference type="NCBI Taxonomy" id="34765"/>
    <lineage>
        <taxon>Eukaryota</taxon>
        <taxon>Metazoa</taxon>
        <taxon>Chordata</taxon>
        <taxon>Tunicata</taxon>
        <taxon>Appendicularia</taxon>
        <taxon>Copelata</taxon>
        <taxon>Oikopleuridae</taxon>
        <taxon>Oikopleura</taxon>
    </lineage>
</organism>
<evidence type="ECO:0000313" key="2">
    <source>
        <dbReference type="EMBL" id="CAG5112997.1"/>
    </source>
</evidence>
<keyword evidence="1" id="KW-0812">Transmembrane</keyword>
<evidence type="ECO:0000256" key="1">
    <source>
        <dbReference type="SAM" id="Phobius"/>
    </source>
</evidence>
<dbReference type="Proteomes" id="UP001158576">
    <property type="component" value="Chromosome 2"/>
</dbReference>
<protein>
    <submittedName>
        <fullName evidence="2">Oidioi.mRNA.OKI2018_I69.chr2.g7148.t1.cds</fullName>
    </submittedName>
</protein>
<keyword evidence="1" id="KW-0472">Membrane</keyword>
<evidence type="ECO:0000313" key="3">
    <source>
        <dbReference type="Proteomes" id="UP001158576"/>
    </source>
</evidence>
<feature type="transmembrane region" description="Helical" evidence="1">
    <location>
        <begin position="255"/>
        <end position="280"/>
    </location>
</feature>